<dbReference type="RefSeq" id="WP_212785203.1">
    <property type="nucleotide sequence ID" value="NZ_AP019536.1"/>
</dbReference>
<dbReference type="GO" id="GO:0016787">
    <property type="term" value="F:hydrolase activity"/>
    <property type="evidence" value="ECO:0007669"/>
    <property type="project" value="UniProtKB-KW"/>
</dbReference>
<dbReference type="Pfam" id="PF00857">
    <property type="entry name" value="Isochorismatase"/>
    <property type="match status" value="1"/>
</dbReference>
<gene>
    <name evidence="4" type="ORF">FGKAn22_16350</name>
</gene>
<feature type="chain" id="PRO_5043008190" evidence="2">
    <location>
        <begin position="21"/>
        <end position="219"/>
    </location>
</feature>
<dbReference type="InterPro" id="IPR050272">
    <property type="entry name" value="Isochorismatase-like_hydrls"/>
</dbReference>
<sequence length="219" mass="23231">MKFAAIALAGLLFCMQTALAADAPKTLFEMAGVELEAAKLSNSVLVIIDAQREYVDGALPLSGVNEAIAETAQLLKRARKSGTPVIHIVHKGRAGGLFNPEGKYFEIVPALHPQDGEQVIEKTRVSAFADTRLEEAIQRTGRKNLIIVGFMTHNCVSSTARTARDLGYAPTIVAAATATRNLPDAKGNTIPAVVVQAASLAELADRTATVVSVERAILE</sequence>
<dbReference type="AlphaFoldDB" id="A0AAN1SZH9"/>
<protein>
    <submittedName>
        <fullName evidence="4">Isochorismatase</fullName>
    </submittedName>
</protein>
<evidence type="ECO:0000256" key="2">
    <source>
        <dbReference type="SAM" id="SignalP"/>
    </source>
</evidence>
<organism evidence="4 5">
    <name type="scientific">Ferrigenium kumadai</name>
    <dbReference type="NCBI Taxonomy" id="1682490"/>
    <lineage>
        <taxon>Bacteria</taxon>
        <taxon>Pseudomonadati</taxon>
        <taxon>Pseudomonadota</taxon>
        <taxon>Betaproteobacteria</taxon>
        <taxon>Nitrosomonadales</taxon>
        <taxon>Gallionellaceae</taxon>
        <taxon>Ferrigenium</taxon>
    </lineage>
</organism>
<keyword evidence="5" id="KW-1185">Reference proteome</keyword>
<dbReference type="PANTHER" id="PTHR43540:SF15">
    <property type="entry name" value="BLR5631 PROTEIN"/>
    <property type="match status" value="1"/>
</dbReference>
<feature type="signal peptide" evidence="2">
    <location>
        <begin position="1"/>
        <end position="20"/>
    </location>
</feature>
<dbReference type="Gene3D" id="3.40.50.850">
    <property type="entry name" value="Isochorismatase-like"/>
    <property type="match status" value="1"/>
</dbReference>
<dbReference type="Proteomes" id="UP001319121">
    <property type="component" value="Chromosome"/>
</dbReference>
<evidence type="ECO:0000259" key="3">
    <source>
        <dbReference type="Pfam" id="PF00857"/>
    </source>
</evidence>
<proteinExistence type="predicted"/>
<evidence type="ECO:0000256" key="1">
    <source>
        <dbReference type="ARBA" id="ARBA00022801"/>
    </source>
</evidence>
<name>A0AAN1SZH9_9PROT</name>
<keyword evidence="2" id="KW-0732">Signal</keyword>
<feature type="domain" description="Isochorismatase-like" evidence="3">
    <location>
        <begin position="43"/>
        <end position="214"/>
    </location>
</feature>
<accession>A0AAN1SZH9</accession>
<dbReference type="PANTHER" id="PTHR43540">
    <property type="entry name" value="PEROXYUREIDOACRYLATE/UREIDOACRYLATE AMIDOHYDROLASE-RELATED"/>
    <property type="match status" value="1"/>
</dbReference>
<evidence type="ECO:0000313" key="4">
    <source>
        <dbReference type="EMBL" id="BBI99942.1"/>
    </source>
</evidence>
<reference evidence="4 5" key="1">
    <citation type="submission" date="2019-03" db="EMBL/GenBank/DDBJ databases">
        <title>Complete genome sequence of Ferrigenium kumadai strain An22, a microaerophilic iron-oxidizing bacterium isolated from a paddy field soil.</title>
        <authorList>
            <person name="Watanabe T."/>
            <person name="Asakawa S."/>
        </authorList>
    </citation>
    <scope>NUCLEOTIDE SEQUENCE [LARGE SCALE GENOMIC DNA]</scope>
    <source>
        <strain evidence="4 5">An22</strain>
    </source>
</reference>
<dbReference type="CDD" id="cd01014">
    <property type="entry name" value="nicotinamidase_related"/>
    <property type="match status" value="1"/>
</dbReference>
<dbReference type="KEGG" id="fku:FGKAn22_16350"/>
<keyword evidence="1" id="KW-0378">Hydrolase</keyword>
<dbReference type="EMBL" id="AP019536">
    <property type="protein sequence ID" value="BBI99942.1"/>
    <property type="molecule type" value="Genomic_DNA"/>
</dbReference>
<evidence type="ECO:0000313" key="5">
    <source>
        <dbReference type="Proteomes" id="UP001319121"/>
    </source>
</evidence>
<dbReference type="InterPro" id="IPR036380">
    <property type="entry name" value="Isochorismatase-like_sf"/>
</dbReference>
<dbReference type="InterPro" id="IPR000868">
    <property type="entry name" value="Isochorismatase-like_dom"/>
</dbReference>
<dbReference type="SUPFAM" id="SSF52499">
    <property type="entry name" value="Isochorismatase-like hydrolases"/>
    <property type="match status" value="1"/>
</dbReference>